<accession>A0A5C3QSM9</accession>
<evidence type="ECO:0000256" key="1">
    <source>
        <dbReference type="PROSITE-ProRule" id="PRU00176"/>
    </source>
</evidence>
<dbReference type="InterPro" id="IPR012677">
    <property type="entry name" value="Nucleotide-bd_a/b_plait_sf"/>
</dbReference>
<dbReference type="SUPFAM" id="SSF54928">
    <property type="entry name" value="RNA-binding domain, RBD"/>
    <property type="match status" value="1"/>
</dbReference>
<organism evidence="3 4">
    <name type="scientific">Pterulicium gracile</name>
    <dbReference type="NCBI Taxonomy" id="1884261"/>
    <lineage>
        <taxon>Eukaryota</taxon>
        <taxon>Fungi</taxon>
        <taxon>Dikarya</taxon>
        <taxon>Basidiomycota</taxon>
        <taxon>Agaricomycotina</taxon>
        <taxon>Agaricomycetes</taxon>
        <taxon>Agaricomycetidae</taxon>
        <taxon>Agaricales</taxon>
        <taxon>Pleurotineae</taxon>
        <taxon>Pterulaceae</taxon>
        <taxon>Pterulicium</taxon>
    </lineage>
</organism>
<keyword evidence="4" id="KW-1185">Reference proteome</keyword>
<reference evidence="3 4" key="1">
    <citation type="journal article" date="2019" name="Nat. Ecol. Evol.">
        <title>Megaphylogeny resolves global patterns of mushroom evolution.</title>
        <authorList>
            <person name="Varga T."/>
            <person name="Krizsan K."/>
            <person name="Foldi C."/>
            <person name="Dima B."/>
            <person name="Sanchez-Garcia M."/>
            <person name="Sanchez-Ramirez S."/>
            <person name="Szollosi G.J."/>
            <person name="Szarkandi J.G."/>
            <person name="Papp V."/>
            <person name="Albert L."/>
            <person name="Andreopoulos W."/>
            <person name="Angelini C."/>
            <person name="Antonin V."/>
            <person name="Barry K.W."/>
            <person name="Bougher N.L."/>
            <person name="Buchanan P."/>
            <person name="Buyck B."/>
            <person name="Bense V."/>
            <person name="Catcheside P."/>
            <person name="Chovatia M."/>
            <person name="Cooper J."/>
            <person name="Damon W."/>
            <person name="Desjardin D."/>
            <person name="Finy P."/>
            <person name="Geml J."/>
            <person name="Haridas S."/>
            <person name="Hughes K."/>
            <person name="Justo A."/>
            <person name="Karasinski D."/>
            <person name="Kautmanova I."/>
            <person name="Kiss B."/>
            <person name="Kocsube S."/>
            <person name="Kotiranta H."/>
            <person name="LaButti K.M."/>
            <person name="Lechner B.E."/>
            <person name="Liimatainen K."/>
            <person name="Lipzen A."/>
            <person name="Lukacs Z."/>
            <person name="Mihaltcheva S."/>
            <person name="Morgado L.N."/>
            <person name="Niskanen T."/>
            <person name="Noordeloos M.E."/>
            <person name="Ohm R.A."/>
            <person name="Ortiz-Santana B."/>
            <person name="Ovrebo C."/>
            <person name="Racz N."/>
            <person name="Riley R."/>
            <person name="Savchenko A."/>
            <person name="Shiryaev A."/>
            <person name="Soop K."/>
            <person name="Spirin V."/>
            <person name="Szebenyi C."/>
            <person name="Tomsovsky M."/>
            <person name="Tulloss R.E."/>
            <person name="Uehling J."/>
            <person name="Grigoriev I.V."/>
            <person name="Vagvolgyi C."/>
            <person name="Papp T."/>
            <person name="Martin F.M."/>
            <person name="Miettinen O."/>
            <person name="Hibbett D.S."/>
            <person name="Nagy L.G."/>
        </authorList>
    </citation>
    <scope>NUCLEOTIDE SEQUENCE [LARGE SCALE GENOMIC DNA]</scope>
    <source>
        <strain evidence="3 4">CBS 309.79</strain>
    </source>
</reference>
<proteinExistence type="predicted"/>
<gene>
    <name evidence="3" type="ORF">BDV98DRAFT_504137</name>
</gene>
<evidence type="ECO:0000313" key="3">
    <source>
        <dbReference type="EMBL" id="TFL03289.1"/>
    </source>
</evidence>
<dbReference type="OrthoDB" id="6159137at2759"/>
<dbReference type="InterPro" id="IPR050441">
    <property type="entry name" value="RBM"/>
</dbReference>
<feature type="domain" description="RRM" evidence="2">
    <location>
        <begin position="4"/>
        <end position="82"/>
    </location>
</feature>
<dbReference type="STRING" id="1884261.A0A5C3QSM9"/>
<dbReference type="InterPro" id="IPR000504">
    <property type="entry name" value="RRM_dom"/>
</dbReference>
<evidence type="ECO:0000259" key="2">
    <source>
        <dbReference type="PROSITE" id="PS50102"/>
    </source>
</evidence>
<dbReference type="GO" id="GO:0003723">
    <property type="term" value="F:RNA binding"/>
    <property type="evidence" value="ECO:0007669"/>
    <property type="project" value="UniProtKB-UniRule"/>
</dbReference>
<feature type="non-terminal residue" evidence="3">
    <location>
        <position position="1"/>
    </location>
</feature>
<dbReference type="Gene3D" id="3.30.70.330">
    <property type="match status" value="1"/>
</dbReference>
<dbReference type="PANTHER" id="PTHR48034">
    <property type="entry name" value="TRANSFORMER-2 SEX-DETERMINING PROTEIN-RELATED"/>
    <property type="match status" value="1"/>
</dbReference>
<name>A0A5C3QSM9_9AGAR</name>
<dbReference type="EMBL" id="ML178820">
    <property type="protein sequence ID" value="TFL03289.1"/>
    <property type="molecule type" value="Genomic_DNA"/>
</dbReference>
<dbReference type="Proteomes" id="UP000305067">
    <property type="component" value="Unassembled WGS sequence"/>
</dbReference>
<dbReference type="AlphaFoldDB" id="A0A5C3QSM9"/>
<protein>
    <recommendedName>
        <fullName evidence="2">RRM domain-containing protein</fullName>
    </recommendedName>
</protein>
<sequence length="128" mass="13694">NPGNNLHVSGLHTKVDSRDLEAAFAKAGRVQKASIMLDPHSRESRGFGFVTMESPEEAEAAIVMLNSSELMGKTMNVEKVGLSISHNCTDFDLMLSSRLVEAVPGPLPRVGTTVLPSVVKVRCFASLG</sequence>
<dbReference type="Pfam" id="PF00076">
    <property type="entry name" value="RRM_1"/>
    <property type="match status" value="1"/>
</dbReference>
<keyword evidence="1" id="KW-0694">RNA-binding</keyword>
<dbReference type="CDD" id="cd00590">
    <property type="entry name" value="RRM_SF"/>
    <property type="match status" value="1"/>
</dbReference>
<dbReference type="InterPro" id="IPR035979">
    <property type="entry name" value="RBD_domain_sf"/>
</dbReference>
<evidence type="ECO:0000313" key="4">
    <source>
        <dbReference type="Proteomes" id="UP000305067"/>
    </source>
</evidence>
<dbReference type="PROSITE" id="PS50102">
    <property type="entry name" value="RRM"/>
    <property type="match status" value="1"/>
</dbReference>
<dbReference type="SMART" id="SM00360">
    <property type="entry name" value="RRM"/>
    <property type="match status" value="1"/>
</dbReference>